<dbReference type="InterPro" id="IPR001173">
    <property type="entry name" value="Glyco_trans_2-like"/>
</dbReference>
<feature type="domain" description="Glycosyltransferase 2-like" evidence="3">
    <location>
        <begin position="5"/>
        <end position="173"/>
    </location>
</feature>
<comment type="caution">
    <text evidence="4">The sequence shown here is derived from an EMBL/GenBank/DDBJ whole genome shotgun (WGS) entry which is preliminary data.</text>
</comment>
<organism evidence="4 5">
    <name type="scientific">Clostridium sulfidigenes</name>
    <dbReference type="NCBI Taxonomy" id="318464"/>
    <lineage>
        <taxon>Bacteria</taxon>
        <taxon>Bacillati</taxon>
        <taxon>Bacillota</taxon>
        <taxon>Clostridia</taxon>
        <taxon>Eubacteriales</taxon>
        <taxon>Clostridiaceae</taxon>
        <taxon>Clostridium</taxon>
    </lineage>
</organism>
<dbReference type="GO" id="GO:0016757">
    <property type="term" value="F:glycosyltransferase activity"/>
    <property type="evidence" value="ECO:0007669"/>
    <property type="project" value="UniProtKB-KW"/>
</dbReference>
<dbReference type="Proteomes" id="UP000768462">
    <property type="component" value="Unassembled WGS sequence"/>
</dbReference>
<gene>
    <name evidence="4" type="ORF">E7215_16135</name>
</gene>
<evidence type="ECO:0000259" key="3">
    <source>
        <dbReference type="Pfam" id="PF00535"/>
    </source>
</evidence>
<dbReference type="PANTHER" id="PTHR22916:SF51">
    <property type="entry name" value="GLYCOSYLTRANSFERASE EPSH-RELATED"/>
    <property type="match status" value="1"/>
</dbReference>
<dbReference type="AlphaFoldDB" id="A0A927WD95"/>
<name>A0A927WD95_9CLOT</name>
<sequence>MCKISIIVPVYKVEKYINRCINSILNQRFKDFELILVNDGSPDNCGKICDDYATKDKRIRVIHKNNEGVSSARNSGLDIAKGEYIGFVDSDDYIHPNMYDILYDTIVDYKADIAFCDYEMVDNKSIEKYEIPKMLNIKKFNNVEALNEMHKENGVKFVIAWNKLYHKNIFKNIRYPYGKIHEDEFVIHKVLFNSKNTVYINCPLYYYYQNEEGITKGKFTLKNFDAAYAYKDRMKFFKEIRNINLYNKAQYTFVLNFFNCYKKGFNLLNIDNTHIKIYKKLFASELLYLLKCPLFNFKEKCLWVLFCINSNLYNKYLQLKGEIL</sequence>
<keyword evidence="2" id="KW-0808">Transferase</keyword>
<reference evidence="4" key="1">
    <citation type="submission" date="2019-04" db="EMBL/GenBank/DDBJ databases">
        <title>Evolution of Biomass-Degrading Anaerobic Consortia Revealed by Metagenomics.</title>
        <authorList>
            <person name="Peng X."/>
        </authorList>
    </citation>
    <scope>NUCLEOTIDE SEQUENCE</scope>
    <source>
        <strain evidence="4">SIG254</strain>
    </source>
</reference>
<dbReference type="SUPFAM" id="SSF53448">
    <property type="entry name" value="Nucleotide-diphospho-sugar transferases"/>
    <property type="match status" value="1"/>
</dbReference>
<evidence type="ECO:0000313" key="5">
    <source>
        <dbReference type="Proteomes" id="UP000768462"/>
    </source>
</evidence>
<dbReference type="Pfam" id="PF00535">
    <property type="entry name" value="Glycos_transf_2"/>
    <property type="match status" value="1"/>
</dbReference>
<dbReference type="PANTHER" id="PTHR22916">
    <property type="entry name" value="GLYCOSYLTRANSFERASE"/>
    <property type="match status" value="1"/>
</dbReference>
<keyword evidence="1" id="KW-0328">Glycosyltransferase</keyword>
<protein>
    <submittedName>
        <fullName evidence="4">Glycosyltransferase</fullName>
    </submittedName>
</protein>
<evidence type="ECO:0000313" key="4">
    <source>
        <dbReference type="EMBL" id="MBE6061672.1"/>
    </source>
</evidence>
<dbReference type="Gene3D" id="3.90.550.10">
    <property type="entry name" value="Spore Coat Polysaccharide Biosynthesis Protein SpsA, Chain A"/>
    <property type="match status" value="1"/>
</dbReference>
<evidence type="ECO:0000256" key="2">
    <source>
        <dbReference type="ARBA" id="ARBA00022679"/>
    </source>
</evidence>
<proteinExistence type="predicted"/>
<dbReference type="EMBL" id="SVCM01000189">
    <property type="protein sequence ID" value="MBE6061672.1"/>
    <property type="molecule type" value="Genomic_DNA"/>
</dbReference>
<evidence type="ECO:0000256" key="1">
    <source>
        <dbReference type="ARBA" id="ARBA00022676"/>
    </source>
</evidence>
<accession>A0A927WD95</accession>
<dbReference type="CDD" id="cd00761">
    <property type="entry name" value="Glyco_tranf_GTA_type"/>
    <property type="match status" value="1"/>
</dbReference>
<dbReference type="InterPro" id="IPR029044">
    <property type="entry name" value="Nucleotide-diphossugar_trans"/>
</dbReference>